<evidence type="ECO:0000313" key="2">
    <source>
        <dbReference type="EMBL" id="GEL17993.1"/>
    </source>
</evidence>
<dbReference type="EMBL" id="BJVI01000014">
    <property type="protein sequence ID" value="GEL17993.1"/>
    <property type="molecule type" value="Genomic_DNA"/>
</dbReference>
<dbReference type="Proteomes" id="UP000321328">
    <property type="component" value="Unassembled WGS sequence"/>
</dbReference>
<evidence type="ECO:0000256" key="1">
    <source>
        <dbReference type="SAM" id="Phobius"/>
    </source>
</evidence>
<protein>
    <submittedName>
        <fullName evidence="2">Uncharacterized protein</fullName>
    </submittedName>
</protein>
<dbReference type="AlphaFoldDB" id="A0A511D0E1"/>
<keyword evidence="1" id="KW-0472">Membrane</keyword>
<feature type="transmembrane region" description="Helical" evidence="1">
    <location>
        <begin position="20"/>
        <end position="38"/>
    </location>
</feature>
<organism evidence="2 3">
    <name type="scientific">Pseudonocardia asaccharolytica DSM 44247 = NBRC 16224</name>
    <dbReference type="NCBI Taxonomy" id="1123024"/>
    <lineage>
        <taxon>Bacteria</taxon>
        <taxon>Bacillati</taxon>
        <taxon>Actinomycetota</taxon>
        <taxon>Actinomycetes</taxon>
        <taxon>Pseudonocardiales</taxon>
        <taxon>Pseudonocardiaceae</taxon>
        <taxon>Pseudonocardia</taxon>
    </lineage>
</organism>
<comment type="caution">
    <text evidence="2">The sequence shown here is derived from an EMBL/GenBank/DDBJ whole genome shotgun (WGS) entry which is preliminary data.</text>
</comment>
<name>A0A511D0E1_9PSEU</name>
<keyword evidence="1" id="KW-0812">Transmembrane</keyword>
<gene>
    <name evidence="2" type="ORF">PA7_18300</name>
</gene>
<dbReference type="STRING" id="1123024.GCA_000423625_03258"/>
<reference evidence="2 3" key="1">
    <citation type="submission" date="2019-07" db="EMBL/GenBank/DDBJ databases">
        <title>Whole genome shotgun sequence of Pseudonocardia asaccharolytica NBRC 16224.</title>
        <authorList>
            <person name="Hosoyama A."/>
            <person name="Uohara A."/>
            <person name="Ohji S."/>
            <person name="Ichikawa N."/>
        </authorList>
    </citation>
    <scope>NUCLEOTIDE SEQUENCE [LARGE SCALE GENOMIC DNA]</scope>
    <source>
        <strain evidence="2 3">NBRC 16224</strain>
    </source>
</reference>
<keyword evidence="1" id="KW-1133">Transmembrane helix</keyword>
<evidence type="ECO:0000313" key="3">
    <source>
        <dbReference type="Proteomes" id="UP000321328"/>
    </source>
</evidence>
<accession>A0A511D0E1</accession>
<sequence length="76" mass="7744">MLLAVTGFRTAVFNAVPPDLKSAIAVGVGLFICFIGLVDAGFVRRIPDAANTTVPVGLGINGSIASWPTSSTPSAR</sequence>
<proteinExistence type="predicted"/>
<keyword evidence="3" id="KW-1185">Reference proteome</keyword>